<dbReference type="Proteomes" id="UP000070299">
    <property type="component" value="Unassembled WGS sequence"/>
</dbReference>
<dbReference type="EMBL" id="LSNE01000005">
    <property type="protein sequence ID" value="KXI29225.1"/>
    <property type="molecule type" value="Genomic_DNA"/>
</dbReference>
<dbReference type="InterPro" id="IPR014340">
    <property type="entry name" value="LptA"/>
</dbReference>
<evidence type="ECO:0000256" key="2">
    <source>
        <dbReference type="ARBA" id="ARBA00022729"/>
    </source>
</evidence>
<dbReference type="GO" id="GO:0009279">
    <property type="term" value="C:cell outer membrane"/>
    <property type="evidence" value="ECO:0007669"/>
    <property type="project" value="TreeGrafter"/>
</dbReference>
<dbReference type="STRING" id="1799789.AX660_13850"/>
<protein>
    <recommendedName>
        <fullName evidence="4">Lipopolysaccharide export system protein LptA</fullName>
    </recommendedName>
</protein>
<dbReference type="RefSeq" id="WP_068376384.1">
    <property type="nucleotide sequence ID" value="NZ_LSNE01000005.1"/>
</dbReference>
<proteinExistence type="inferred from homology"/>
<dbReference type="GO" id="GO:0043165">
    <property type="term" value="P:Gram-negative-bacterium-type cell outer membrane assembly"/>
    <property type="evidence" value="ECO:0007669"/>
    <property type="project" value="UniProtKB-UniRule"/>
</dbReference>
<name>A0A136A1W8_9ALTE</name>
<feature type="domain" description="Organic solvent tolerance-like N-terminal" evidence="5">
    <location>
        <begin position="36"/>
        <end position="144"/>
    </location>
</feature>
<keyword evidence="1 4" id="KW-0813">Transport</keyword>
<dbReference type="AlphaFoldDB" id="A0A136A1W8"/>
<dbReference type="GO" id="GO:0015920">
    <property type="term" value="P:lipopolysaccharide transport"/>
    <property type="evidence" value="ECO:0007669"/>
    <property type="project" value="UniProtKB-UniRule"/>
</dbReference>
<evidence type="ECO:0000256" key="1">
    <source>
        <dbReference type="ARBA" id="ARBA00022448"/>
    </source>
</evidence>
<dbReference type="Gene3D" id="2.60.450.10">
    <property type="entry name" value="Lipopolysaccharide (LPS) transport protein A like domain"/>
    <property type="match status" value="1"/>
</dbReference>
<dbReference type="GO" id="GO:0030288">
    <property type="term" value="C:outer membrane-bounded periplasmic space"/>
    <property type="evidence" value="ECO:0007669"/>
    <property type="project" value="TreeGrafter"/>
</dbReference>
<comment type="similarity">
    <text evidence="4">Belongs to the LptA family.</text>
</comment>
<dbReference type="HAMAP" id="MF_01914">
    <property type="entry name" value="LPS_assembly_LptA"/>
    <property type="match status" value="1"/>
</dbReference>
<evidence type="ECO:0000313" key="6">
    <source>
        <dbReference type="EMBL" id="KXI29225.1"/>
    </source>
</evidence>
<dbReference type="NCBIfam" id="TIGR03002">
    <property type="entry name" value="outer_YhbN_LptA"/>
    <property type="match status" value="1"/>
</dbReference>
<evidence type="ECO:0000259" key="5">
    <source>
        <dbReference type="Pfam" id="PF03968"/>
    </source>
</evidence>
<organism evidence="6 7">
    <name type="scientific">Paraglaciecola hydrolytica</name>
    <dbReference type="NCBI Taxonomy" id="1799789"/>
    <lineage>
        <taxon>Bacteria</taxon>
        <taxon>Pseudomonadati</taxon>
        <taxon>Pseudomonadota</taxon>
        <taxon>Gammaproteobacteria</taxon>
        <taxon>Alteromonadales</taxon>
        <taxon>Alteromonadaceae</taxon>
        <taxon>Paraglaciecola</taxon>
    </lineage>
</organism>
<keyword evidence="2" id="KW-0732">Signal</keyword>
<comment type="subunit">
    <text evidence="4">Component of the lipopolysaccharide transport and assembly complex.</text>
</comment>
<comment type="function">
    <text evidence="4">Involved in the assembly of lipopolysaccharide (LPS). Required for the translocation of LPS from the inner membrane to the outer membrane. May form a bridge between the inner membrane and the outer membrane, via interactions with LptC and LptD, thereby facilitating LPS transfer across the periplasm.</text>
</comment>
<comment type="subcellular location">
    <subcellularLocation>
        <location evidence="4">Periplasm</location>
    </subcellularLocation>
</comment>
<evidence type="ECO:0000256" key="4">
    <source>
        <dbReference type="HAMAP-Rule" id="MF_01914"/>
    </source>
</evidence>
<dbReference type="GO" id="GO:0001530">
    <property type="term" value="F:lipopolysaccharide binding"/>
    <property type="evidence" value="ECO:0007669"/>
    <property type="project" value="InterPro"/>
</dbReference>
<sequence length="181" mass="19921">MSKPCFNLLLGISLIVMTGLPAVSYAGKEDFSKTIEIASQQSFLDRIAKRSVYRGNVLITQGTLELKAEEMQIDASNGADREVFVATGTPAQYSQQQENGTMVHARANKIEYHRETRTLSLEGNAEVEQNSSSVKGNSIVFNMELEQIMAQGQNQGDGRVITILQPENKKPQSANTQDDQP</sequence>
<dbReference type="Pfam" id="PF03968">
    <property type="entry name" value="LptD_N"/>
    <property type="match status" value="1"/>
</dbReference>
<dbReference type="GO" id="GO:0017089">
    <property type="term" value="F:glycolipid transfer activity"/>
    <property type="evidence" value="ECO:0007669"/>
    <property type="project" value="TreeGrafter"/>
</dbReference>
<accession>A0A136A1W8</accession>
<comment type="caution">
    <text evidence="6">The sequence shown here is derived from an EMBL/GenBank/DDBJ whole genome shotgun (WGS) entry which is preliminary data.</text>
</comment>
<keyword evidence="7" id="KW-1185">Reference proteome</keyword>
<keyword evidence="3 4" id="KW-0574">Periplasm</keyword>
<dbReference type="PANTHER" id="PTHR36504:SF1">
    <property type="entry name" value="LIPOPOLYSACCHARIDE EXPORT SYSTEM PROTEIN LPTA"/>
    <property type="match status" value="1"/>
</dbReference>
<dbReference type="PANTHER" id="PTHR36504">
    <property type="entry name" value="LIPOPOLYSACCHARIDE EXPORT SYSTEM PROTEIN LPTA"/>
    <property type="match status" value="1"/>
</dbReference>
<dbReference type="InterPro" id="IPR052037">
    <property type="entry name" value="LPS_export_LptA"/>
</dbReference>
<dbReference type="InterPro" id="IPR005653">
    <property type="entry name" value="OstA-like_N"/>
</dbReference>
<evidence type="ECO:0000256" key="3">
    <source>
        <dbReference type="ARBA" id="ARBA00022764"/>
    </source>
</evidence>
<dbReference type="OrthoDB" id="5599500at2"/>
<reference evidence="7" key="1">
    <citation type="submission" date="2016-02" db="EMBL/GenBank/DDBJ databases">
        <authorList>
            <person name="Schultz-Johansen M."/>
            <person name="Glaring M.A."/>
            <person name="Bech P.K."/>
            <person name="Stougaard P."/>
        </authorList>
    </citation>
    <scope>NUCLEOTIDE SEQUENCE [LARGE SCALE GENOMIC DNA]</scope>
    <source>
        <strain evidence="7">S66</strain>
    </source>
</reference>
<evidence type="ECO:0000313" key="7">
    <source>
        <dbReference type="Proteomes" id="UP000070299"/>
    </source>
</evidence>
<gene>
    <name evidence="4" type="primary">lptA</name>
    <name evidence="6" type="ORF">AX660_13850</name>
</gene>